<keyword evidence="3" id="KW-0274">FAD</keyword>
<evidence type="ECO:0000256" key="2">
    <source>
        <dbReference type="ARBA" id="ARBA00022630"/>
    </source>
</evidence>
<dbReference type="Proteomes" id="UP001367771">
    <property type="component" value="Unassembled WGS sequence"/>
</dbReference>
<sequence>MTPAQTALLDSLAATLGPKGIVTDAERIAPWLVDWRRRFHGAAPALLAPASTAEVSAVVAAAAAHGVPLVPQGGNSSMVGGATPPADGSALILSLRRMTAIRRLDAAANLAVAEAGVILSDLHEAALAAGRRFPLTLGAKGHATVGGLVSTNAGGTQVLRFGSMRGLVAGLEVVLADGSVHDGLAPLKKDNRGYDLTQLLIGAEGTLGIVTAATLRLAPEPATRTTAWAAVRDPAAALALLRRCQAGSDALESFEILPQETLAAVLAYVPGARAPVATTAAWHLLIEHSDPAGAALTERWLGEALADGLIADATIATSAAQAADFWRLRESISDAERALGPASQHDLSVPVDTMPRFMIEAAAACEARFPGCRASGFGHLGDGNVHFHVRAAPGTDPARWYAEEVPVVTRFVDDLVIAAGGSIAAEHGIGQMKRDELERTSSPARLAALRAVKAAMDPLGILNPGKLVTLAPRRAGQ</sequence>
<evidence type="ECO:0000256" key="3">
    <source>
        <dbReference type="ARBA" id="ARBA00022827"/>
    </source>
</evidence>
<protein>
    <submittedName>
        <fullName evidence="5">FAD-binding oxidoreductase</fullName>
    </submittedName>
</protein>
<dbReference type="Gene3D" id="3.30.70.2740">
    <property type="match status" value="1"/>
</dbReference>
<dbReference type="SUPFAM" id="SSF56176">
    <property type="entry name" value="FAD-binding/transporter-associated domain-like"/>
    <property type="match status" value="1"/>
</dbReference>
<keyword evidence="2" id="KW-0285">Flavoprotein</keyword>
<name>A0ABU8GXP3_9SPHN</name>
<dbReference type="Gene3D" id="3.30.70.2190">
    <property type="match status" value="1"/>
</dbReference>
<accession>A0ABU8GXP3</accession>
<dbReference type="InterPro" id="IPR036318">
    <property type="entry name" value="FAD-bd_PCMH-like_sf"/>
</dbReference>
<dbReference type="Gene3D" id="3.30.43.10">
    <property type="entry name" value="Uridine Diphospho-n-acetylenolpyruvylglucosamine Reductase, domain 2"/>
    <property type="match status" value="1"/>
</dbReference>
<dbReference type="InterPro" id="IPR016171">
    <property type="entry name" value="Vanillyl_alc_oxidase_C-sub2"/>
</dbReference>
<dbReference type="InterPro" id="IPR004113">
    <property type="entry name" value="FAD-bd_oxidored_4_C"/>
</dbReference>
<dbReference type="SUPFAM" id="SSF55103">
    <property type="entry name" value="FAD-linked oxidases, C-terminal domain"/>
    <property type="match status" value="1"/>
</dbReference>
<comment type="similarity">
    <text evidence="1">Belongs to the FAD-binding oxidoreductase/transferase type 4 family.</text>
</comment>
<evidence type="ECO:0000256" key="1">
    <source>
        <dbReference type="ARBA" id="ARBA00008000"/>
    </source>
</evidence>
<dbReference type="Pfam" id="PF01565">
    <property type="entry name" value="FAD_binding_4"/>
    <property type="match status" value="1"/>
</dbReference>
<reference evidence="5 6" key="1">
    <citation type="journal article" date="2013" name="Int. J. Syst. Evol. Microbiol.">
        <title>Sphingomonas kyungheensis sp. nov., a bacterium with ginsenoside-converting activity isolated from soil of a ginseng field.</title>
        <authorList>
            <person name="Son H.M."/>
            <person name="Yang J.E."/>
            <person name="Park Y."/>
            <person name="Han C.K."/>
            <person name="Kim S.G."/>
            <person name="Kook M."/>
            <person name="Yi T.H."/>
        </authorList>
    </citation>
    <scope>NUCLEOTIDE SEQUENCE [LARGE SCALE GENOMIC DNA]</scope>
    <source>
        <strain evidence="5 6">LMG 26582</strain>
    </source>
</reference>
<dbReference type="Gene3D" id="3.30.465.10">
    <property type="match status" value="1"/>
</dbReference>
<dbReference type="InterPro" id="IPR006094">
    <property type="entry name" value="Oxid_FAD_bind_N"/>
</dbReference>
<dbReference type="RefSeq" id="WP_336544260.1">
    <property type="nucleotide sequence ID" value="NZ_JBBBDM010000001.1"/>
</dbReference>
<gene>
    <name evidence="5" type="ORF">V8201_01005</name>
</gene>
<dbReference type="Gene3D" id="1.10.45.10">
    <property type="entry name" value="Vanillyl-alcohol Oxidase, Chain A, domain 4"/>
    <property type="match status" value="1"/>
</dbReference>
<dbReference type="Pfam" id="PF02913">
    <property type="entry name" value="FAD-oxidase_C"/>
    <property type="match status" value="1"/>
</dbReference>
<dbReference type="InterPro" id="IPR016169">
    <property type="entry name" value="FAD-bd_PCMH_sub2"/>
</dbReference>
<dbReference type="InterPro" id="IPR016166">
    <property type="entry name" value="FAD-bd_PCMH"/>
</dbReference>
<evidence type="ECO:0000313" key="6">
    <source>
        <dbReference type="Proteomes" id="UP001367771"/>
    </source>
</evidence>
<dbReference type="PANTHER" id="PTHR43716">
    <property type="entry name" value="D-2-HYDROXYGLUTARATE DEHYDROGENASE, MITOCHONDRIAL"/>
    <property type="match status" value="1"/>
</dbReference>
<dbReference type="PANTHER" id="PTHR43716:SF2">
    <property type="entry name" value="BLL6224 PROTEIN"/>
    <property type="match status" value="1"/>
</dbReference>
<comment type="caution">
    <text evidence="5">The sequence shown here is derived from an EMBL/GenBank/DDBJ whole genome shotgun (WGS) entry which is preliminary data.</text>
</comment>
<dbReference type="InterPro" id="IPR051264">
    <property type="entry name" value="FAD-oxidored/transferase_4"/>
</dbReference>
<dbReference type="PROSITE" id="PS51387">
    <property type="entry name" value="FAD_PCMH"/>
    <property type="match status" value="1"/>
</dbReference>
<evidence type="ECO:0000313" key="5">
    <source>
        <dbReference type="EMBL" id="MEI5685649.1"/>
    </source>
</evidence>
<evidence type="ECO:0000259" key="4">
    <source>
        <dbReference type="PROSITE" id="PS51387"/>
    </source>
</evidence>
<proteinExistence type="inferred from homology"/>
<organism evidence="5 6">
    <name type="scientific">Sphingomonas kyungheensis</name>
    <dbReference type="NCBI Taxonomy" id="1069987"/>
    <lineage>
        <taxon>Bacteria</taxon>
        <taxon>Pseudomonadati</taxon>
        <taxon>Pseudomonadota</taxon>
        <taxon>Alphaproteobacteria</taxon>
        <taxon>Sphingomonadales</taxon>
        <taxon>Sphingomonadaceae</taxon>
        <taxon>Sphingomonas</taxon>
    </lineage>
</organism>
<dbReference type="InterPro" id="IPR016164">
    <property type="entry name" value="FAD-linked_Oxase-like_C"/>
</dbReference>
<feature type="domain" description="FAD-binding PCMH-type" evidence="4">
    <location>
        <begin position="39"/>
        <end position="220"/>
    </location>
</feature>
<dbReference type="EMBL" id="JBBBDM010000001">
    <property type="protein sequence ID" value="MEI5685649.1"/>
    <property type="molecule type" value="Genomic_DNA"/>
</dbReference>
<dbReference type="InterPro" id="IPR016167">
    <property type="entry name" value="FAD-bd_PCMH_sub1"/>
</dbReference>
<keyword evidence="6" id="KW-1185">Reference proteome</keyword>